<reference evidence="1" key="2">
    <citation type="submission" date="2020-11" db="EMBL/GenBank/DDBJ databases">
        <authorList>
            <person name="McCartney M.A."/>
            <person name="Auch B."/>
            <person name="Kono T."/>
            <person name="Mallez S."/>
            <person name="Becker A."/>
            <person name="Gohl D.M."/>
            <person name="Silverstein K.A.T."/>
            <person name="Koren S."/>
            <person name="Bechman K.B."/>
            <person name="Herman A."/>
            <person name="Abrahante J.E."/>
            <person name="Garbe J."/>
        </authorList>
    </citation>
    <scope>NUCLEOTIDE SEQUENCE</scope>
    <source>
        <strain evidence="1">Duluth1</strain>
        <tissue evidence="1">Whole animal</tissue>
    </source>
</reference>
<reference evidence="1" key="1">
    <citation type="journal article" date="2019" name="bioRxiv">
        <title>The Genome of the Zebra Mussel, Dreissena polymorpha: A Resource for Invasive Species Research.</title>
        <authorList>
            <person name="McCartney M.A."/>
            <person name="Auch B."/>
            <person name="Kono T."/>
            <person name="Mallez S."/>
            <person name="Zhang Y."/>
            <person name="Obille A."/>
            <person name="Becker A."/>
            <person name="Abrahante J.E."/>
            <person name="Garbe J."/>
            <person name="Badalamenti J.P."/>
            <person name="Herman A."/>
            <person name="Mangelson H."/>
            <person name="Liachko I."/>
            <person name="Sullivan S."/>
            <person name="Sone E.D."/>
            <person name="Koren S."/>
            <person name="Silverstein K.A.T."/>
            <person name="Beckman K.B."/>
            <person name="Gohl D.M."/>
        </authorList>
    </citation>
    <scope>NUCLEOTIDE SEQUENCE</scope>
    <source>
        <strain evidence="1">Duluth1</strain>
        <tissue evidence="1">Whole animal</tissue>
    </source>
</reference>
<protein>
    <submittedName>
        <fullName evidence="1">Uncharacterized protein</fullName>
    </submittedName>
</protein>
<proteinExistence type="predicted"/>
<dbReference type="InterPro" id="IPR043129">
    <property type="entry name" value="ATPase_NBD"/>
</dbReference>
<dbReference type="PANTHER" id="PTHR14187:SF5">
    <property type="entry name" value="HEAT SHOCK 70 KDA PROTEIN 12A"/>
    <property type="match status" value="1"/>
</dbReference>
<dbReference type="SUPFAM" id="SSF53067">
    <property type="entry name" value="Actin-like ATPase domain"/>
    <property type="match status" value="2"/>
</dbReference>
<dbReference type="Proteomes" id="UP000828390">
    <property type="component" value="Unassembled WGS sequence"/>
</dbReference>
<dbReference type="EMBL" id="JAIWYP010000009">
    <property type="protein sequence ID" value="KAH3778785.1"/>
    <property type="molecule type" value="Genomic_DNA"/>
</dbReference>
<dbReference type="Gene3D" id="3.30.420.40">
    <property type="match status" value="2"/>
</dbReference>
<dbReference type="OrthoDB" id="2963168at2759"/>
<dbReference type="AlphaFoldDB" id="A0A9D4EIN8"/>
<dbReference type="PANTHER" id="PTHR14187">
    <property type="entry name" value="ALPHA KINASE/ELONGATION FACTOR 2 KINASE"/>
    <property type="match status" value="1"/>
</dbReference>
<keyword evidence="2" id="KW-1185">Reference proteome</keyword>
<evidence type="ECO:0000313" key="2">
    <source>
        <dbReference type="Proteomes" id="UP000828390"/>
    </source>
</evidence>
<comment type="caution">
    <text evidence="1">The sequence shown here is derived from an EMBL/GenBank/DDBJ whole genome shotgun (WGS) entry which is preliminary data.</text>
</comment>
<gene>
    <name evidence="1" type="ORF">DPMN_180256</name>
</gene>
<organism evidence="1 2">
    <name type="scientific">Dreissena polymorpha</name>
    <name type="common">Zebra mussel</name>
    <name type="synonym">Mytilus polymorpha</name>
    <dbReference type="NCBI Taxonomy" id="45954"/>
    <lineage>
        <taxon>Eukaryota</taxon>
        <taxon>Metazoa</taxon>
        <taxon>Spiralia</taxon>
        <taxon>Lophotrochozoa</taxon>
        <taxon>Mollusca</taxon>
        <taxon>Bivalvia</taxon>
        <taxon>Autobranchia</taxon>
        <taxon>Heteroconchia</taxon>
        <taxon>Euheterodonta</taxon>
        <taxon>Imparidentia</taxon>
        <taxon>Neoheterodontei</taxon>
        <taxon>Myida</taxon>
        <taxon>Dreissenoidea</taxon>
        <taxon>Dreissenidae</taxon>
        <taxon>Dreissena</taxon>
    </lineage>
</organism>
<evidence type="ECO:0000313" key="1">
    <source>
        <dbReference type="EMBL" id="KAH3778785.1"/>
    </source>
</evidence>
<name>A0A9D4EIN8_DREPO</name>
<sequence length="456" mass="52218">MGGEESKLKEKKKAETCKVIASIDFGTRYTGYAFMFRSKASNVEIYKPQRTDMKREHTCIMLIKKSTGKFEFVSFGTKAMDKFIEMEKEGNDDFFFFRLFKTDIMLAKEKEKSLFVKDYQGREVDAQVVFSYVYGFVQSKTLDFLKKSVKEGERLQDDDILWVITIPATWGLMYRDFIRKAAEKSYHNIEIVLEPEAASMYIRNKPMVCSFNGKKIEPFKNGQCYILVDIGAGTTDICTHKVLPDGNLIEICSSSGINEGGEQVNKTFFNELKTLFTEEVMDKFKHENMRFYKLEKEFEDIKHKFKTDTDNAFVLILDEKLLNIFHETTGRKFEIPSTFSEKLELKNSDHMHMKPKFMASLFDHIISTISSKICEQICETENAGHTISCIILSGGLSESDYVYESISKTLTDSSGVKVPIILSPNARNAVVEGALQMGHNPKGIAGRRSPYTYGFY</sequence>
<accession>A0A9D4EIN8</accession>